<keyword evidence="2 5" id="KW-0812">Transmembrane</keyword>
<name>A0A4P7W2U7_9BACT</name>
<dbReference type="InterPro" id="IPR052185">
    <property type="entry name" value="IPC_Synthase-Related"/>
</dbReference>
<feature type="transmembrane region" description="Helical" evidence="5">
    <location>
        <begin position="246"/>
        <end position="265"/>
    </location>
</feature>
<organism evidence="7 8">
    <name type="scientific">Duncaniella dubosii</name>
    <dbReference type="NCBI Taxonomy" id="2518971"/>
    <lineage>
        <taxon>Bacteria</taxon>
        <taxon>Pseudomonadati</taxon>
        <taxon>Bacteroidota</taxon>
        <taxon>Bacteroidia</taxon>
        <taxon>Bacteroidales</taxon>
        <taxon>Muribaculaceae</taxon>
        <taxon>Duncaniella</taxon>
    </lineage>
</organism>
<feature type="transmembrane region" description="Helical" evidence="5">
    <location>
        <begin position="12"/>
        <end position="30"/>
    </location>
</feature>
<evidence type="ECO:0000256" key="5">
    <source>
        <dbReference type="SAM" id="Phobius"/>
    </source>
</evidence>
<dbReference type="PANTHER" id="PTHR31310:SF7">
    <property type="entry name" value="PA-PHOSPHATASE RELATED-FAMILY PROTEIN DDB_G0268928"/>
    <property type="match status" value="1"/>
</dbReference>
<dbReference type="PANTHER" id="PTHR31310">
    <property type="match status" value="1"/>
</dbReference>
<keyword evidence="4 5" id="KW-0472">Membrane</keyword>
<feature type="transmembrane region" description="Helical" evidence="5">
    <location>
        <begin position="37"/>
        <end position="70"/>
    </location>
</feature>
<dbReference type="InterPro" id="IPR026841">
    <property type="entry name" value="Aur1/Ipt1"/>
</dbReference>
<keyword evidence="3 5" id="KW-1133">Transmembrane helix</keyword>
<feature type="domain" description="Inositolphosphotransferase Aur1/Ipt1" evidence="6">
    <location>
        <begin position="116"/>
        <end position="286"/>
    </location>
</feature>
<comment type="subcellular location">
    <subcellularLocation>
        <location evidence="1">Membrane</location>
        <topology evidence="1">Multi-pass membrane protein</topology>
    </subcellularLocation>
</comment>
<dbReference type="RefSeq" id="WP_136414520.1">
    <property type="nucleotide sequence ID" value="NZ_CP039396.1"/>
</dbReference>
<evidence type="ECO:0000259" key="6">
    <source>
        <dbReference type="Pfam" id="PF14378"/>
    </source>
</evidence>
<protein>
    <submittedName>
        <fullName evidence="7">Inositol phosphorylceramide synthase</fullName>
    </submittedName>
</protein>
<feature type="transmembrane region" description="Helical" evidence="5">
    <location>
        <begin position="220"/>
        <end position="239"/>
    </location>
</feature>
<dbReference type="Pfam" id="PF14378">
    <property type="entry name" value="PAP2_3"/>
    <property type="match status" value="1"/>
</dbReference>
<dbReference type="KEGG" id="ddb:E7747_05090"/>
<evidence type="ECO:0000313" key="7">
    <source>
        <dbReference type="EMBL" id="QCD41715.1"/>
    </source>
</evidence>
<dbReference type="EMBL" id="CP039396">
    <property type="protein sequence ID" value="QCD41715.1"/>
    <property type="molecule type" value="Genomic_DNA"/>
</dbReference>
<feature type="transmembrane region" description="Helical" evidence="5">
    <location>
        <begin position="122"/>
        <end position="144"/>
    </location>
</feature>
<evidence type="ECO:0000313" key="8">
    <source>
        <dbReference type="Proteomes" id="UP000297149"/>
    </source>
</evidence>
<evidence type="ECO:0000256" key="2">
    <source>
        <dbReference type="ARBA" id="ARBA00022692"/>
    </source>
</evidence>
<reference evidence="8" key="1">
    <citation type="submission" date="2019-02" db="EMBL/GenBank/DDBJ databases">
        <title>Isolation and identification of novel species under the genus Muribaculum.</title>
        <authorList>
            <person name="Miyake S."/>
            <person name="Ding Y."/>
            <person name="Low A."/>
            <person name="Soh M."/>
            <person name="Seedorf H."/>
        </authorList>
    </citation>
    <scope>NUCLEOTIDE SEQUENCE [LARGE SCALE GENOMIC DNA]</scope>
    <source>
        <strain evidence="8">H5</strain>
    </source>
</reference>
<evidence type="ECO:0000256" key="1">
    <source>
        <dbReference type="ARBA" id="ARBA00004141"/>
    </source>
</evidence>
<keyword evidence="8" id="KW-1185">Reference proteome</keyword>
<dbReference type="GO" id="GO:0016020">
    <property type="term" value="C:membrane"/>
    <property type="evidence" value="ECO:0007669"/>
    <property type="project" value="UniProtKB-SubCell"/>
</dbReference>
<proteinExistence type="predicted"/>
<evidence type="ECO:0000256" key="3">
    <source>
        <dbReference type="ARBA" id="ARBA00022989"/>
    </source>
</evidence>
<accession>A0A4P7W2U7</accession>
<dbReference type="AlphaFoldDB" id="A0A4P7W2U7"/>
<feature type="transmembrane region" description="Helical" evidence="5">
    <location>
        <begin position="271"/>
        <end position="292"/>
    </location>
</feature>
<feature type="transmembrane region" description="Helical" evidence="5">
    <location>
        <begin position="151"/>
        <end position="171"/>
    </location>
</feature>
<sequence length="316" mass="36245">MSVINLPSRRETTIIIPVVLVWLLVTCLCVGFRPEHIYIAVILTLLLFVTDTTRRLVVAMLPFAVFGISYDWMNILPNYEVNPVDIRNLYENEKNIFGIVTAAGTLTPNEFFALHTSKLMDFFAGIFYLCWVPVPILFGLWLYFKRQYKVYLHFSLVFLFVNLLGFAFYYVHPAAPPWYVASHGFDFIIGTPGEVAGLGRWDEMMGLDIFHGLYSRNANVFAALPSLHSAYMLIAFIYSLKARCPWWIRVLFAVICMGIWFTAVYTSHHYVIDVLAGIACTLIGYAIFEYVLMKIPAFNRFMNSYTRYISTPSSAD</sequence>
<dbReference type="CDD" id="cd03386">
    <property type="entry name" value="PAP2_Aur1_like"/>
    <property type="match status" value="1"/>
</dbReference>
<evidence type="ECO:0000256" key="4">
    <source>
        <dbReference type="ARBA" id="ARBA00023136"/>
    </source>
</evidence>
<gene>
    <name evidence="7" type="ORF">E7747_05090</name>
</gene>
<dbReference type="Proteomes" id="UP000297149">
    <property type="component" value="Chromosome"/>
</dbReference>
<dbReference type="Gene3D" id="1.20.144.10">
    <property type="entry name" value="Phosphatidic acid phosphatase type 2/haloperoxidase"/>
    <property type="match status" value="1"/>
</dbReference>